<organism evidence="1 2">
    <name type="scientific">Magallana gigas</name>
    <name type="common">Pacific oyster</name>
    <name type="synonym">Crassostrea gigas</name>
    <dbReference type="NCBI Taxonomy" id="29159"/>
    <lineage>
        <taxon>Eukaryota</taxon>
        <taxon>Metazoa</taxon>
        <taxon>Spiralia</taxon>
        <taxon>Lophotrochozoa</taxon>
        <taxon>Mollusca</taxon>
        <taxon>Bivalvia</taxon>
        <taxon>Autobranchia</taxon>
        <taxon>Pteriomorphia</taxon>
        <taxon>Ostreida</taxon>
        <taxon>Ostreoidea</taxon>
        <taxon>Ostreidae</taxon>
        <taxon>Magallana</taxon>
    </lineage>
</organism>
<keyword evidence="2" id="KW-1185">Reference proteome</keyword>
<reference evidence="1" key="1">
    <citation type="submission" date="2022-08" db="UniProtKB">
        <authorList>
            <consortium name="EnsemblMetazoa"/>
        </authorList>
    </citation>
    <scope>IDENTIFICATION</scope>
    <source>
        <strain evidence="1">05x7-T-G4-1.051#20</strain>
    </source>
</reference>
<proteinExistence type="predicted"/>
<name>A0A8W8M433_MAGGI</name>
<dbReference type="EnsemblMetazoa" id="G31589.1">
    <property type="protein sequence ID" value="G31589.1:cds"/>
    <property type="gene ID" value="G31589"/>
</dbReference>
<accession>A0A8W8M433</accession>
<dbReference type="AlphaFoldDB" id="A0A8W8M433"/>
<evidence type="ECO:0000313" key="2">
    <source>
        <dbReference type="Proteomes" id="UP000005408"/>
    </source>
</evidence>
<dbReference type="Proteomes" id="UP000005408">
    <property type="component" value="Unassembled WGS sequence"/>
</dbReference>
<sequence length="108" mass="12382">MDIVELVSIWEKREAMKNISGLGSHKSILNLIAGIKNDKPTLKVFLNIDDQHAISFIKDHPDIPKGTYFEFVFVKSNKEQKDPAKMKNYSSYPIEKNVQEMLSKSIKT</sequence>
<evidence type="ECO:0000313" key="1">
    <source>
        <dbReference type="EnsemblMetazoa" id="G31589.1:cds"/>
    </source>
</evidence>
<protein>
    <submittedName>
        <fullName evidence="1">Uncharacterized protein</fullName>
    </submittedName>
</protein>